<dbReference type="InterPro" id="IPR011042">
    <property type="entry name" value="6-blade_b-propeller_TolB-like"/>
</dbReference>
<accession>A0A494VVE3</accession>
<evidence type="ECO:0000313" key="2">
    <source>
        <dbReference type="Proteomes" id="UP000270046"/>
    </source>
</evidence>
<dbReference type="AlphaFoldDB" id="A0A494VVE3"/>
<dbReference type="EMBL" id="CP032869">
    <property type="protein sequence ID" value="AYL95268.1"/>
    <property type="molecule type" value="Genomic_DNA"/>
</dbReference>
<dbReference type="PANTHER" id="PTHR19328">
    <property type="entry name" value="HEDGEHOG-INTERACTING PROTEIN"/>
    <property type="match status" value="1"/>
</dbReference>
<dbReference type="SUPFAM" id="SSF49785">
    <property type="entry name" value="Galactose-binding domain-like"/>
    <property type="match status" value="1"/>
</dbReference>
<dbReference type="Gene3D" id="2.60.120.430">
    <property type="entry name" value="Galactose-binding lectin"/>
    <property type="match status" value="1"/>
</dbReference>
<organism evidence="1 2">
    <name type="scientific">Mucilaginibacter celer</name>
    <dbReference type="NCBI Taxonomy" id="2305508"/>
    <lineage>
        <taxon>Bacteria</taxon>
        <taxon>Pseudomonadati</taxon>
        <taxon>Bacteroidota</taxon>
        <taxon>Sphingobacteriia</taxon>
        <taxon>Sphingobacteriales</taxon>
        <taxon>Sphingobacteriaceae</taxon>
        <taxon>Mucilaginibacter</taxon>
    </lineage>
</organism>
<dbReference type="Gene3D" id="2.120.10.30">
    <property type="entry name" value="TolB, C-terminal domain"/>
    <property type="match status" value="1"/>
</dbReference>
<sequence>MNGTNRFIRRCLLFLLFLTTALLFVFFSERIVQIAHPVNKNVAILNRVFTLASVPDAASIKINFQDGSTQVPSGWFADIGEPFSSHAGSYQGAELMYGWKSKETGKPMSLEGNGRARPEPEDVLLSTFIHMQANDISSLRYGRFNGVKAEGYWELKVLNGVYKVMVAVGDGAVNKADEVDCINIEGVRAISDFTPMGKLRSPGRFKSSEVTVNVNDGYLTVDAGGGINTKICYIQIEPVNLLPYVYMVPEKQSLLFKKNGVNSSSFSIGMHNSENIKTKYTLTAVYTGSAKNWMSFTPAGVGGDSVYTLDYSEAKKLDEGIYYADITASSPGFTAFTVNVQLRIVNDGKPYIISSNLINGSCAASIINIAANNIFVPAVPGMKGGTNNTTITGKTVRLFKVTYNREENVPGVVQGTGGGDAISFSPARPLEANSNYKFIVTGGVKSYSGASFFPYECSFSTGGAAIDSGNIINASFTKIAMPGTQNKKYTSLLFGPDAKLYALKINGEIERFNVDHTSGMLSGLKIINTLIKKRGESTAIGLTFDKASTAQNLVAWVSYSSSGLSEAPMFDGKISRLSGPELENEEQVIINLPRSTRDHMVNSLVFGPDGALYISQGSNSSAGNFDKGWQREETLLAGAILRLDVAKLTNIKLPLDVKTTSKQRLINTAPATILTMADGSYNPYSVNSPLTIYASGIRNGYDMVWHSNGQLYVPANGSGGGGNSPASVNGTRRPDGTFYNGPTVVSTQNVPVQRDWLFRINPARNVGYYGHPNPLRGEYVINRGYTDNPMYSQSVKTDINYRKPAFDFGFNKSPNGVIEYKSNTFNGALKGKLLVCRFSGGGDIMVLEPGALSKVPLHDLNKDQIYDIVKSAGGSGNYGLHGMAGFANPLDLVEDITNGNIYLSEFNWNDNPNLISQITLLKVVQKSGDSPKNTSATISKR</sequence>
<dbReference type="PANTHER" id="PTHR19328:SF75">
    <property type="entry name" value="ALDOSE SUGAR DEHYDROGENASE YLII"/>
    <property type="match status" value="1"/>
</dbReference>
<name>A0A494VVE3_9SPHI</name>
<gene>
    <name evidence="1" type="ORF">HYN43_008160</name>
</gene>
<dbReference type="Proteomes" id="UP000270046">
    <property type="component" value="Chromosome"/>
</dbReference>
<dbReference type="KEGG" id="muh:HYN43_008160"/>
<evidence type="ECO:0000313" key="1">
    <source>
        <dbReference type="EMBL" id="AYL95268.1"/>
    </source>
</evidence>
<dbReference type="InterPro" id="IPR008979">
    <property type="entry name" value="Galactose-bd-like_sf"/>
</dbReference>
<reference evidence="1 2" key="1">
    <citation type="submission" date="2018-10" db="EMBL/GenBank/DDBJ databases">
        <title>Genome sequencing of Mucilaginibacter sp. HYN0043.</title>
        <authorList>
            <person name="Kim M."/>
            <person name="Yi H."/>
        </authorList>
    </citation>
    <scope>NUCLEOTIDE SEQUENCE [LARGE SCALE GENOMIC DNA]</scope>
    <source>
        <strain evidence="1 2">HYN0043</strain>
    </source>
</reference>
<dbReference type="OrthoDB" id="1491481at2"/>
<dbReference type="InterPro" id="IPR011041">
    <property type="entry name" value="Quinoprot_gluc/sorb_DH_b-prop"/>
</dbReference>
<dbReference type="SUPFAM" id="SSF50952">
    <property type="entry name" value="Soluble quinoprotein glucose dehydrogenase"/>
    <property type="match status" value="1"/>
</dbReference>
<proteinExistence type="predicted"/>
<keyword evidence="2" id="KW-1185">Reference proteome</keyword>
<protein>
    <submittedName>
        <fullName evidence="1">Uncharacterized protein</fullName>
    </submittedName>
</protein>